<comment type="caution">
    <text evidence="2">The sequence shown here is derived from an EMBL/GenBank/DDBJ whole genome shotgun (WGS) entry which is preliminary data.</text>
</comment>
<reference evidence="2" key="1">
    <citation type="submission" date="2020-08" db="EMBL/GenBank/DDBJ databases">
        <title>Genome sequencing and assembly of the red palm weevil Rhynchophorus ferrugineus.</title>
        <authorList>
            <person name="Dias G.B."/>
            <person name="Bergman C.M."/>
            <person name="Manee M."/>
        </authorList>
    </citation>
    <scope>NUCLEOTIDE SEQUENCE</scope>
    <source>
        <strain evidence="2">AA-2017</strain>
        <tissue evidence="2">Whole larva</tissue>
    </source>
</reference>
<feature type="region of interest" description="Disordered" evidence="1">
    <location>
        <begin position="64"/>
        <end position="118"/>
    </location>
</feature>
<evidence type="ECO:0000313" key="2">
    <source>
        <dbReference type="EMBL" id="KAF7282047.1"/>
    </source>
</evidence>
<name>A0A834IJD1_RHYFE</name>
<evidence type="ECO:0000256" key="1">
    <source>
        <dbReference type="SAM" id="MobiDB-lite"/>
    </source>
</evidence>
<accession>A0A834IJD1</accession>
<protein>
    <submittedName>
        <fullName evidence="2">Uncharacterized protein</fullName>
    </submittedName>
</protein>
<dbReference type="EMBL" id="JAACXV010000199">
    <property type="protein sequence ID" value="KAF7282047.1"/>
    <property type="molecule type" value="Genomic_DNA"/>
</dbReference>
<gene>
    <name evidence="2" type="ORF">GWI33_003459</name>
</gene>
<organism evidence="2 3">
    <name type="scientific">Rhynchophorus ferrugineus</name>
    <name type="common">Red palm weevil</name>
    <name type="synonym">Curculio ferrugineus</name>
    <dbReference type="NCBI Taxonomy" id="354439"/>
    <lineage>
        <taxon>Eukaryota</taxon>
        <taxon>Metazoa</taxon>
        <taxon>Ecdysozoa</taxon>
        <taxon>Arthropoda</taxon>
        <taxon>Hexapoda</taxon>
        <taxon>Insecta</taxon>
        <taxon>Pterygota</taxon>
        <taxon>Neoptera</taxon>
        <taxon>Endopterygota</taxon>
        <taxon>Coleoptera</taxon>
        <taxon>Polyphaga</taxon>
        <taxon>Cucujiformia</taxon>
        <taxon>Curculionidae</taxon>
        <taxon>Dryophthorinae</taxon>
        <taxon>Rhynchophorus</taxon>
    </lineage>
</organism>
<sequence length="134" mass="14713">MFVFKTIPHSKTYTRLRNFPTESGVLERDRNSMINRTSSDSSNVSQICLERRDPIADSVSRTIKFDHPSPALGPSGTVRVLGETPDPLSSPSPHRLPPFSHKFRSGSRASGCQPQRGPPPFLSSLSFASLMGCL</sequence>
<dbReference type="AlphaFoldDB" id="A0A834IJD1"/>
<dbReference type="Proteomes" id="UP000625711">
    <property type="component" value="Unassembled WGS sequence"/>
</dbReference>
<proteinExistence type="predicted"/>
<evidence type="ECO:0000313" key="3">
    <source>
        <dbReference type="Proteomes" id="UP000625711"/>
    </source>
</evidence>
<keyword evidence="3" id="KW-1185">Reference proteome</keyword>